<gene>
    <name evidence="1" type="ORF">TNIN_178741</name>
</gene>
<protein>
    <submittedName>
        <fullName evidence="1">Uncharacterized protein</fullName>
    </submittedName>
</protein>
<evidence type="ECO:0000313" key="1">
    <source>
        <dbReference type="EMBL" id="GFY57838.1"/>
    </source>
</evidence>
<proteinExistence type="predicted"/>
<evidence type="ECO:0000313" key="2">
    <source>
        <dbReference type="Proteomes" id="UP000886998"/>
    </source>
</evidence>
<accession>A0A8X6XRF8</accession>
<comment type="caution">
    <text evidence="1">The sequence shown here is derived from an EMBL/GenBank/DDBJ whole genome shotgun (WGS) entry which is preliminary data.</text>
</comment>
<reference evidence="1" key="1">
    <citation type="submission" date="2020-08" db="EMBL/GenBank/DDBJ databases">
        <title>Multicomponent nature underlies the extraordinary mechanical properties of spider dragline silk.</title>
        <authorList>
            <person name="Kono N."/>
            <person name="Nakamura H."/>
            <person name="Mori M."/>
            <person name="Yoshida Y."/>
            <person name="Ohtoshi R."/>
            <person name="Malay A.D."/>
            <person name="Moran D.A.P."/>
            <person name="Tomita M."/>
            <person name="Numata K."/>
            <person name="Arakawa K."/>
        </authorList>
    </citation>
    <scope>NUCLEOTIDE SEQUENCE</scope>
</reference>
<sequence>MKGTMFSFKTFGLTSDSKKFYKWRAPRKRNLPSNVVECDIFASNGVMWCGEEYPRIQGISKEEYPKDPRMYSPCTFSKENL</sequence>
<keyword evidence="2" id="KW-1185">Reference proteome</keyword>
<dbReference type="EMBL" id="BMAV01011777">
    <property type="protein sequence ID" value="GFY57838.1"/>
    <property type="molecule type" value="Genomic_DNA"/>
</dbReference>
<dbReference type="AlphaFoldDB" id="A0A8X6XRF8"/>
<dbReference type="Proteomes" id="UP000886998">
    <property type="component" value="Unassembled WGS sequence"/>
</dbReference>
<name>A0A8X6XRF8_9ARAC</name>
<organism evidence="1 2">
    <name type="scientific">Trichonephila inaurata madagascariensis</name>
    <dbReference type="NCBI Taxonomy" id="2747483"/>
    <lineage>
        <taxon>Eukaryota</taxon>
        <taxon>Metazoa</taxon>
        <taxon>Ecdysozoa</taxon>
        <taxon>Arthropoda</taxon>
        <taxon>Chelicerata</taxon>
        <taxon>Arachnida</taxon>
        <taxon>Araneae</taxon>
        <taxon>Araneomorphae</taxon>
        <taxon>Entelegynae</taxon>
        <taxon>Araneoidea</taxon>
        <taxon>Nephilidae</taxon>
        <taxon>Trichonephila</taxon>
        <taxon>Trichonephila inaurata</taxon>
    </lineage>
</organism>